<evidence type="ECO:0000256" key="2">
    <source>
        <dbReference type="ARBA" id="ARBA00012438"/>
    </source>
</evidence>
<dbReference type="EC" id="2.7.13.3" evidence="2"/>
<dbReference type="InterPro" id="IPR003594">
    <property type="entry name" value="HATPase_dom"/>
</dbReference>
<evidence type="ECO:0000313" key="8">
    <source>
        <dbReference type="EMBL" id="SFS80279.1"/>
    </source>
</evidence>
<dbReference type="SMART" id="SM00387">
    <property type="entry name" value="HATPase_c"/>
    <property type="match status" value="1"/>
</dbReference>
<dbReference type="EMBL" id="FOZS01000002">
    <property type="protein sequence ID" value="SFS80279.1"/>
    <property type="molecule type" value="Genomic_DNA"/>
</dbReference>
<keyword evidence="3" id="KW-0597">Phosphoprotein</keyword>
<dbReference type="InterPro" id="IPR036097">
    <property type="entry name" value="HisK_dim/P_sf"/>
</dbReference>
<organism evidence="8 9">
    <name type="scientific">Halostagnicola kamekurae</name>
    <dbReference type="NCBI Taxonomy" id="619731"/>
    <lineage>
        <taxon>Archaea</taxon>
        <taxon>Methanobacteriati</taxon>
        <taxon>Methanobacteriota</taxon>
        <taxon>Stenosarchaea group</taxon>
        <taxon>Halobacteria</taxon>
        <taxon>Halobacteriales</taxon>
        <taxon>Natrialbaceae</taxon>
        <taxon>Halostagnicola</taxon>
    </lineage>
</organism>
<dbReference type="GO" id="GO:0000155">
    <property type="term" value="F:phosphorelay sensor kinase activity"/>
    <property type="evidence" value="ECO:0007669"/>
    <property type="project" value="InterPro"/>
</dbReference>
<reference evidence="9" key="1">
    <citation type="submission" date="2016-10" db="EMBL/GenBank/DDBJ databases">
        <authorList>
            <person name="Varghese N."/>
            <person name="Submissions S."/>
        </authorList>
    </citation>
    <scope>NUCLEOTIDE SEQUENCE [LARGE SCALE GENOMIC DNA]</scope>
    <source>
        <strain evidence="9">DSM 22427</strain>
    </source>
</reference>
<evidence type="ECO:0000313" key="9">
    <source>
        <dbReference type="Proteomes" id="UP000199199"/>
    </source>
</evidence>
<feature type="region of interest" description="Disordered" evidence="6">
    <location>
        <begin position="1"/>
        <end position="41"/>
    </location>
</feature>
<dbReference type="InterPro" id="IPR027417">
    <property type="entry name" value="P-loop_NTPase"/>
</dbReference>
<dbReference type="InterPro" id="IPR025847">
    <property type="entry name" value="MEDS_domain"/>
</dbReference>
<keyword evidence="5 8" id="KW-0418">Kinase</keyword>
<evidence type="ECO:0000256" key="1">
    <source>
        <dbReference type="ARBA" id="ARBA00000085"/>
    </source>
</evidence>
<feature type="compositionally biased region" description="Basic and acidic residues" evidence="6">
    <location>
        <begin position="8"/>
        <end position="19"/>
    </location>
</feature>
<dbReference type="RefSeq" id="WP_092905310.1">
    <property type="nucleotide sequence ID" value="NZ_FOZS01000002.1"/>
</dbReference>
<dbReference type="InterPro" id="IPR004358">
    <property type="entry name" value="Sig_transdc_His_kin-like_C"/>
</dbReference>
<protein>
    <recommendedName>
        <fullName evidence="2">histidine kinase</fullName>
        <ecNumber evidence="2">2.7.13.3</ecNumber>
    </recommendedName>
</protein>
<keyword evidence="9" id="KW-1185">Reference proteome</keyword>
<dbReference type="SUPFAM" id="SSF55874">
    <property type="entry name" value="ATPase domain of HSP90 chaperone/DNA topoisomerase II/histidine kinase"/>
    <property type="match status" value="1"/>
</dbReference>
<dbReference type="Pfam" id="PF14417">
    <property type="entry name" value="MEDS"/>
    <property type="match status" value="1"/>
</dbReference>
<dbReference type="PROSITE" id="PS50109">
    <property type="entry name" value="HIS_KIN"/>
    <property type="match status" value="1"/>
</dbReference>
<keyword evidence="4" id="KW-0808">Transferase</keyword>
<dbReference type="Pfam" id="PF00512">
    <property type="entry name" value="HisKA"/>
    <property type="match status" value="1"/>
</dbReference>
<dbReference type="FunFam" id="3.30.565.10:FF:000006">
    <property type="entry name" value="Sensor histidine kinase WalK"/>
    <property type="match status" value="1"/>
</dbReference>
<dbReference type="AlphaFoldDB" id="A0A1I6STM0"/>
<dbReference type="InterPro" id="IPR036890">
    <property type="entry name" value="HATPase_C_sf"/>
</dbReference>
<dbReference type="InterPro" id="IPR003661">
    <property type="entry name" value="HisK_dim/P_dom"/>
</dbReference>
<dbReference type="OrthoDB" id="106630at2157"/>
<name>A0A1I6STM0_9EURY</name>
<accession>A0A1I6STM0</accession>
<dbReference type="Gene3D" id="3.30.565.10">
    <property type="entry name" value="Histidine kinase-like ATPase, C-terminal domain"/>
    <property type="match status" value="1"/>
</dbReference>
<dbReference type="Pfam" id="PF02518">
    <property type="entry name" value="HATPase_c"/>
    <property type="match status" value="1"/>
</dbReference>
<dbReference type="SUPFAM" id="SSF55781">
    <property type="entry name" value="GAF domain-like"/>
    <property type="match status" value="2"/>
</dbReference>
<dbReference type="CDD" id="cd00082">
    <property type="entry name" value="HisKA"/>
    <property type="match status" value="1"/>
</dbReference>
<evidence type="ECO:0000256" key="4">
    <source>
        <dbReference type="ARBA" id="ARBA00022679"/>
    </source>
</evidence>
<evidence type="ECO:0000259" key="7">
    <source>
        <dbReference type="PROSITE" id="PS50109"/>
    </source>
</evidence>
<dbReference type="SMART" id="SM00388">
    <property type="entry name" value="HisKA"/>
    <property type="match status" value="1"/>
</dbReference>
<dbReference type="InterPro" id="IPR029016">
    <property type="entry name" value="GAF-like_dom_sf"/>
</dbReference>
<dbReference type="Gene3D" id="3.40.50.300">
    <property type="entry name" value="P-loop containing nucleotide triphosphate hydrolases"/>
    <property type="match status" value="1"/>
</dbReference>
<dbReference type="Gene3D" id="3.30.450.40">
    <property type="match status" value="1"/>
</dbReference>
<dbReference type="PANTHER" id="PTHR43304">
    <property type="entry name" value="PHYTOCHROME-LIKE PROTEIN CPH1"/>
    <property type="match status" value="1"/>
</dbReference>
<sequence length="803" mass="90946">MSKTKHNTKSDESGAHRGVESLQTSPDFRGPVESSRHHESNDHLALVYDSRDEQLQTAIPFVRQGLERGERCLYIVDEHDRAEIKSVMERAGIDTEAALESGALTIDTVENTYLRNGDFDPDQMLSRLSTEIADAADAYEGFRVTGEMTWMLDAAVGLEDLIEYETKLDQLTPCADAIALCQYDRERLSAELIQDIIETHPYVVQNQTICQNFYYTPPEEFFGAESTENTVDRMLETLHDRSTTKNELKERRRSLQRQNEIMADGSQSFEEKLQSVFELGCERFDLDFGGLARVDPDENSFELEHTNAPCETFEPGLELPLSETFCPAVIDGPDVATVTEPSVADIGETTAHQECELSTYIGTHLPFEAASDRTFFFAASDSRPEGFTDDERAFHRLLSQWVRYELQQEERERHQRTLYEIAADTDRTFEEKLDAIFALGCERFDLEAGCIARIDESSNELEIELTSDPAETVLTDRTVPLSEAYCQTIASGRETVSITDPAGDGFEGIAAYEEYGIETYLGTRIELEECQNRTFFFVSSEERSREFSPAERTFHHLMGQWVKYELQQKHREEALRESNERLEQFAYAASHDLQEPLRMISSYLELIDSQYGDELDDTGREFLEFAVDGAERMRKMIEALLTYSRVETHGNNFEPVELDDVVADVRESISIRIDEQDAEITVDALPCVIGDQSQLRQVLQNLFTNAIKYSGEGSPRIRVSSERRGGEVIVSVSDDGIGIDSDDTARVFDVFDRLHSRREYEGTGIGLAICERIVERHGGDIWVDSEPGEGSTFSFSLRAADAR</sequence>
<evidence type="ECO:0000256" key="6">
    <source>
        <dbReference type="SAM" id="MobiDB-lite"/>
    </source>
</evidence>
<dbReference type="SUPFAM" id="SSF47384">
    <property type="entry name" value="Homodimeric domain of signal transducing histidine kinase"/>
    <property type="match status" value="1"/>
</dbReference>
<gene>
    <name evidence="8" type="ORF">SAMN04488556_2904</name>
</gene>
<evidence type="ECO:0000256" key="3">
    <source>
        <dbReference type="ARBA" id="ARBA00022553"/>
    </source>
</evidence>
<proteinExistence type="predicted"/>
<dbReference type="PANTHER" id="PTHR43304:SF1">
    <property type="entry name" value="PAC DOMAIN-CONTAINING PROTEIN"/>
    <property type="match status" value="1"/>
</dbReference>
<dbReference type="Gene3D" id="1.10.287.130">
    <property type="match status" value="1"/>
</dbReference>
<dbReference type="InterPro" id="IPR052162">
    <property type="entry name" value="Sensor_kinase/Photoreceptor"/>
</dbReference>
<feature type="domain" description="Histidine kinase" evidence="7">
    <location>
        <begin position="588"/>
        <end position="801"/>
    </location>
</feature>
<dbReference type="Proteomes" id="UP000199199">
    <property type="component" value="Unassembled WGS sequence"/>
</dbReference>
<dbReference type="PRINTS" id="PR00344">
    <property type="entry name" value="BCTRLSENSOR"/>
</dbReference>
<evidence type="ECO:0000256" key="5">
    <source>
        <dbReference type="ARBA" id="ARBA00022777"/>
    </source>
</evidence>
<comment type="catalytic activity">
    <reaction evidence="1">
        <text>ATP + protein L-histidine = ADP + protein N-phospho-L-histidine.</text>
        <dbReference type="EC" id="2.7.13.3"/>
    </reaction>
</comment>
<dbReference type="InterPro" id="IPR005467">
    <property type="entry name" value="His_kinase_dom"/>
</dbReference>